<organism evidence="15 16">
    <name type="scientific">Desulfoscipio gibsoniae DSM 7213</name>
    <dbReference type="NCBI Taxonomy" id="767817"/>
    <lineage>
        <taxon>Bacteria</taxon>
        <taxon>Bacillati</taxon>
        <taxon>Bacillota</taxon>
        <taxon>Clostridia</taxon>
        <taxon>Eubacteriales</taxon>
        <taxon>Desulfallaceae</taxon>
        <taxon>Desulfoscipio</taxon>
    </lineage>
</organism>
<evidence type="ECO:0000256" key="2">
    <source>
        <dbReference type="ARBA" id="ARBA00006434"/>
    </source>
</evidence>
<evidence type="ECO:0000256" key="10">
    <source>
        <dbReference type="ARBA" id="ARBA00023136"/>
    </source>
</evidence>
<evidence type="ECO:0000256" key="13">
    <source>
        <dbReference type="RuleBase" id="RU362091"/>
    </source>
</evidence>
<evidence type="ECO:0000256" key="5">
    <source>
        <dbReference type="ARBA" id="ARBA00022692"/>
    </source>
</evidence>
<evidence type="ECO:0000256" key="1">
    <source>
        <dbReference type="ARBA" id="ARBA00004651"/>
    </source>
</evidence>
<evidence type="ECO:0000256" key="6">
    <source>
        <dbReference type="ARBA" id="ARBA00022847"/>
    </source>
</evidence>
<dbReference type="PANTHER" id="PTHR48086:SF3">
    <property type="entry name" value="SODIUM_PROLINE SYMPORTER"/>
    <property type="match status" value="1"/>
</dbReference>
<keyword evidence="16" id="KW-1185">Reference proteome</keyword>
<feature type="transmembrane region" description="Helical" evidence="14">
    <location>
        <begin position="393"/>
        <end position="412"/>
    </location>
</feature>
<keyword evidence="8" id="KW-0915">Sodium</keyword>
<feature type="transmembrane region" description="Helical" evidence="14">
    <location>
        <begin position="36"/>
        <end position="57"/>
    </location>
</feature>
<dbReference type="PANTHER" id="PTHR48086">
    <property type="entry name" value="SODIUM/PROLINE SYMPORTER-RELATED"/>
    <property type="match status" value="1"/>
</dbReference>
<keyword evidence="3" id="KW-0813">Transport</keyword>
<dbReference type="InterPro" id="IPR050277">
    <property type="entry name" value="Sodium:Solute_Symporter"/>
</dbReference>
<dbReference type="GO" id="GO:0006814">
    <property type="term" value="P:sodium ion transport"/>
    <property type="evidence" value="ECO:0007669"/>
    <property type="project" value="UniProtKB-KW"/>
</dbReference>
<evidence type="ECO:0000256" key="7">
    <source>
        <dbReference type="ARBA" id="ARBA00022989"/>
    </source>
</evidence>
<keyword evidence="5 14" id="KW-0812">Transmembrane</keyword>
<accession>R4KR03</accession>
<evidence type="ECO:0000256" key="3">
    <source>
        <dbReference type="ARBA" id="ARBA00022448"/>
    </source>
</evidence>
<evidence type="ECO:0000313" key="16">
    <source>
        <dbReference type="Proteomes" id="UP000013520"/>
    </source>
</evidence>
<comment type="subcellular location">
    <subcellularLocation>
        <location evidence="1">Cell membrane</location>
        <topology evidence="1">Multi-pass membrane protein</topology>
    </subcellularLocation>
</comment>
<evidence type="ECO:0000256" key="11">
    <source>
        <dbReference type="ARBA" id="ARBA00023201"/>
    </source>
</evidence>
<dbReference type="Gene3D" id="1.20.1730.10">
    <property type="entry name" value="Sodium/glucose cotransporter"/>
    <property type="match status" value="1"/>
</dbReference>
<reference evidence="15 16" key="1">
    <citation type="submission" date="2012-01" db="EMBL/GenBank/DDBJ databases">
        <title>Complete sequence of Desulfotomaculum gibsoniae DSM 7213.</title>
        <authorList>
            <consortium name="US DOE Joint Genome Institute"/>
            <person name="Lucas S."/>
            <person name="Han J."/>
            <person name="Lapidus A."/>
            <person name="Cheng J.-F."/>
            <person name="Goodwin L."/>
            <person name="Pitluck S."/>
            <person name="Peters L."/>
            <person name="Ovchinnikova G."/>
            <person name="Teshima H."/>
            <person name="Detter J.C."/>
            <person name="Han C."/>
            <person name="Tapia R."/>
            <person name="Land M."/>
            <person name="Hauser L."/>
            <person name="Kyrpides N."/>
            <person name="Ivanova N."/>
            <person name="Pagani I."/>
            <person name="Parshina S."/>
            <person name="Plugge C."/>
            <person name="Muyzer G."/>
            <person name="Kuever J."/>
            <person name="Ivanova A."/>
            <person name="Nazina T."/>
            <person name="Klenk H.-P."/>
            <person name="Brambilla E."/>
            <person name="Spring S."/>
            <person name="Stams A.F."/>
            <person name="Woyke T."/>
        </authorList>
    </citation>
    <scope>NUCLEOTIDE SEQUENCE [LARGE SCALE GENOMIC DNA]</scope>
    <source>
        <strain evidence="15 16">DSM 7213</strain>
    </source>
</reference>
<proteinExistence type="inferred from homology"/>
<dbReference type="eggNOG" id="COG0591">
    <property type="taxonomic scope" value="Bacteria"/>
</dbReference>
<dbReference type="GO" id="GO:0005886">
    <property type="term" value="C:plasma membrane"/>
    <property type="evidence" value="ECO:0007669"/>
    <property type="project" value="UniProtKB-SubCell"/>
</dbReference>
<keyword evidence="11" id="KW-0739">Sodium transport</keyword>
<keyword evidence="4" id="KW-1003">Cell membrane</keyword>
<keyword evidence="9" id="KW-0406">Ion transport</keyword>
<keyword evidence="10 14" id="KW-0472">Membrane</keyword>
<evidence type="ECO:0000256" key="14">
    <source>
        <dbReference type="SAM" id="Phobius"/>
    </source>
</evidence>
<feature type="transmembrane region" description="Helical" evidence="14">
    <location>
        <begin position="363"/>
        <end position="381"/>
    </location>
</feature>
<dbReference type="KEGG" id="dgi:Desgi_2635"/>
<dbReference type="STRING" id="767817.Desgi_2635"/>
<dbReference type="GO" id="GO:0015293">
    <property type="term" value="F:symporter activity"/>
    <property type="evidence" value="ECO:0007669"/>
    <property type="project" value="UniProtKB-KW"/>
</dbReference>
<feature type="transmembrane region" description="Helical" evidence="14">
    <location>
        <begin position="266"/>
        <end position="292"/>
    </location>
</feature>
<dbReference type="InterPro" id="IPR001734">
    <property type="entry name" value="Na/solute_symporter"/>
</dbReference>
<comment type="catalytic activity">
    <reaction evidence="12">
        <text>L-proline(in) + Na(+)(in) = L-proline(out) + Na(+)(out)</text>
        <dbReference type="Rhea" id="RHEA:28967"/>
        <dbReference type="ChEBI" id="CHEBI:29101"/>
        <dbReference type="ChEBI" id="CHEBI:60039"/>
    </reaction>
</comment>
<feature type="transmembrane region" description="Helical" evidence="14">
    <location>
        <begin position="6"/>
        <end position="24"/>
    </location>
</feature>
<feature type="transmembrane region" description="Helical" evidence="14">
    <location>
        <begin position="117"/>
        <end position="142"/>
    </location>
</feature>
<dbReference type="CDD" id="cd10322">
    <property type="entry name" value="SLC5sbd"/>
    <property type="match status" value="1"/>
</dbReference>
<keyword evidence="6" id="KW-0769">Symport</keyword>
<gene>
    <name evidence="15" type="ORF">Desgi_2635</name>
</gene>
<evidence type="ECO:0000256" key="4">
    <source>
        <dbReference type="ARBA" id="ARBA00022475"/>
    </source>
</evidence>
<comment type="similarity">
    <text evidence="2 13">Belongs to the sodium:solute symporter (SSF) (TC 2.A.21) family.</text>
</comment>
<feature type="transmembrane region" description="Helical" evidence="14">
    <location>
        <begin position="174"/>
        <end position="196"/>
    </location>
</feature>
<dbReference type="OrthoDB" id="9810181at2"/>
<protein>
    <submittedName>
        <fullName evidence="15">Na+/proline symporter</fullName>
    </submittedName>
</protein>
<dbReference type="EMBL" id="CP003273">
    <property type="protein sequence ID" value="AGL02041.1"/>
    <property type="molecule type" value="Genomic_DNA"/>
</dbReference>
<evidence type="ECO:0000256" key="8">
    <source>
        <dbReference type="ARBA" id="ARBA00023053"/>
    </source>
</evidence>
<feature type="transmembrane region" description="Helical" evidence="14">
    <location>
        <begin position="69"/>
        <end position="86"/>
    </location>
</feature>
<feature type="transmembrane region" description="Helical" evidence="14">
    <location>
        <begin position="233"/>
        <end position="254"/>
    </location>
</feature>
<feature type="transmembrane region" description="Helical" evidence="14">
    <location>
        <begin position="419"/>
        <end position="437"/>
    </location>
</feature>
<dbReference type="AlphaFoldDB" id="R4KR03"/>
<dbReference type="InterPro" id="IPR038377">
    <property type="entry name" value="Na/Glc_symporter_sf"/>
</dbReference>
<dbReference type="PROSITE" id="PS50283">
    <property type="entry name" value="NA_SOLUT_SYMP_3"/>
    <property type="match status" value="1"/>
</dbReference>
<dbReference type="HOGENOM" id="CLU_018808_15_0_9"/>
<evidence type="ECO:0000313" key="15">
    <source>
        <dbReference type="EMBL" id="AGL02041.1"/>
    </source>
</evidence>
<evidence type="ECO:0000256" key="12">
    <source>
        <dbReference type="ARBA" id="ARBA00033708"/>
    </source>
</evidence>
<keyword evidence="7 14" id="KW-1133">Transmembrane helix</keyword>
<feature type="transmembrane region" description="Helical" evidence="14">
    <location>
        <begin position="148"/>
        <end position="167"/>
    </location>
</feature>
<name>R4KR03_9FIRM</name>
<dbReference type="RefSeq" id="WP_006521769.1">
    <property type="nucleotide sequence ID" value="NC_021184.1"/>
</dbReference>
<evidence type="ECO:0000256" key="9">
    <source>
        <dbReference type="ARBA" id="ARBA00023065"/>
    </source>
</evidence>
<dbReference type="Proteomes" id="UP000013520">
    <property type="component" value="Chromosome"/>
</dbReference>
<feature type="transmembrane region" description="Helical" evidence="14">
    <location>
        <begin position="312"/>
        <end position="342"/>
    </location>
</feature>
<sequence length="505" mass="53980">MLIAIFILGVCLVLISAYGYRLSSKSAADYMMAGRSIGAFVLFFYVYFAISSTWSFYGFPGTVYNSGPGFLIFFAFFPHAFLYIFLGPRLWAAGKMYGLFSPVQYLGERYESKTLQVMLALCMFAFLFPYLGIQSIGVGVGLAAATGVPFWVGAVYMSVLMILIVVIGGTRAVAWVNVLLGTVFSVCFIGFIFWVASNAGISSLSEAAAKATEMRPGQLSVPGPLGMWDPKNLIGLAIAGATVFAWPHVIMGTMQAKSVDVMRKMTYGMLGFSLIFCGVAWVWGAIITPLLVPGLEGTAADAVVQLAISSYLPAWASALTVLAVVAAALSTSATQLMVAGIFASRDIVHAGKNSVKDSQLISWTRIGMVVAVAGSLLLAIGRPAELGLMLSNIASPGFAQWLPALLGGIFWARGTKSGAAVGTLAGVVLLIVGNFFYKPLLMGFHPIVVPLVINMILYVTVSLVTTPVSESTRKKFFTDIDEWLLKTRAEERSEEIKATAAHLGN</sequence>
<feature type="transmembrane region" description="Helical" evidence="14">
    <location>
        <begin position="443"/>
        <end position="465"/>
    </location>
</feature>
<dbReference type="Pfam" id="PF00474">
    <property type="entry name" value="SSF"/>
    <property type="match status" value="1"/>
</dbReference>